<evidence type="ECO:0000256" key="1">
    <source>
        <dbReference type="ARBA" id="ARBA00009764"/>
    </source>
</evidence>
<evidence type="ECO:0000313" key="9">
    <source>
        <dbReference type="EMBL" id="MBC9250418.1"/>
    </source>
</evidence>
<comment type="similarity">
    <text evidence="1 5">Belongs to the FliD family.</text>
</comment>
<dbReference type="EMBL" id="LZEU01000001">
    <property type="protein sequence ID" value="MBC9250418.1"/>
    <property type="molecule type" value="Genomic_DNA"/>
</dbReference>
<accession>A0ABR7RZ10</accession>
<keyword evidence="5" id="KW-0964">Secreted</keyword>
<evidence type="ECO:0000259" key="7">
    <source>
        <dbReference type="Pfam" id="PF02465"/>
    </source>
</evidence>
<dbReference type="PANTHER" id="PTHR30288">
    <property type="entry name" value="FLAGELLAR CAP/ASSEMBLY PROTEIN FLID"/>
    <property type="match status" value="1"/>
</dbReference>
<keyword evidence="3" id="KW-0175">Coiled coil</keyword>
<dbReference type="InterPro" id="IPR010810">
    <property type="entry name" value="Flagellin_hook_IN_motif"/>
</dbReference>
<dbReference type="Pfam" id="PF02465">
    <property type="entry name" value="FliD_N"/>
    <property type="match status" value="1"/>
</dbReference>
<comment type="subunit">
    <text evidence="2 5">Homopentamer.</text>
</comment>
<dbReference type="Proteomes" id="UP000744555">
    <property type="component" value="Unassembled WGS sequence"/>
</dbReference>
<evidence type="ECO:0000256" key="3">
    <source>
        <dbReference type="ARBA" id="ARBA00023054"/>
    </source>
</evidence>
<feature type="domain" description="Flagellar hook-associated protein 2 N-terminal" evidence="7">
    <location>
        <begin position="10"/>
        <end position="106"/>
    </location>
</feature>
<organism evidence="9 10">
    <name type="scientific">Aquipseudomonas alcaligenes</name>
    <name type="common">Pseudomonas alcaligenes</name>
    <dbReference type="NCBI Taxonomy" id="43263"/>
    <lineage>
        <taxon>Bacteria</taxon>
        <taxon>Pseudomonadati</taxon>
        <taxon>Pseudomonadota</taxon>
        <taxon>Gammaproteobacteria</taxon>
        <taxon>Pseudomonadales</taxon>
        <taxon>Pseudomonadaceae</taxon>
        <taxon>Aquipseudomonas</taxon>
    </lineage>
</organism>
<name>A0ABR7RZ10_AQUAC</name>
<evidence type="ECO:0000256" key="6">
    <source>
        <dbReference type="SAM" id="MobiDB-lite"/>
    </source>
</evidence>
<proteinExistence type="inferred from homology"/>
<comment type="subcellular location">
    <subcellularLocation>
        <location evidence="5">Secreted</location>
    </subcellularLocation>
    <subcellularLocation>
        <location evidence="5">Bacterial flagellum</location>
    </subcellularLocation>
</comment>
<evidence type="ECO:0000259" key="8">
    <source>
        <dbReference type="Pfam" id="PF07195"/>
    </source>
</evidence>
<dbReference type="Pfam" id="PF07195">
    <property type="entry name" value="FliD_C"/>
    <property type="match status" value="1"/>
</dbReference>
<feature type="domain" description="Flagellar hook-associated protein 2 C-terminal" evidence="8">
    <location>
        <begin position="338"/>
        <end position="568"/>
    </location>
</feature>
<evidence type="ECO:0000256" key="4">
    <source>
        <dbReference type="ARBA" id="ARBA00023143"/>
    </source>
</evidence>
<protein>
    <recommendedName>
        <fullName evidence="5">Flagellar hook-associated protein 2</fullName>
        <shortName evidence="5">HAP2</shortName>
    </recommendedName>
    <alternativeName>
        <fullName evidence="5">Flagellar cap protein</fullName>
    </alternativeName>
</protein>
<comment type="caution">
    <text evidence="9">The sequence shown here is derived from an EMBL/GenBank/DDBJ whole genome shotgun (WGS) entry which is preliminary data.</text>
</comment>
<dbReference type="InterPro" id="IPR010809">
    <property type="entry name" value="FliD_C"/>
</dbReference>
<keyword evidence="10" id="KW-1185">Reference proteome</keyword>
<gene>
    <name evidence="9" type="ORF">A9179_09055</name>
</gene>
<evidence type="ECO:0000256" key="5">
    <source>
        <dbReference type="RuleBase" id="RU362066"/>
    </source>
</evidence>
<comment type="function">
    <text evidence="5">Required for morphogenesis and for the elongation of the flagellar filament by facilitating polymerization of the flagellin monomers at the tip of growing filament. Forms a capping structure, which prevents flagellin subunits (transported through the central channel of the flagellum) from leaking out without polymerization at the distal end.</text>
</comment>
<dbReference type="InterPro" id="IPR003481">
    <property type="entry name" value="FliD_N"/>
</dbReference>
<feature type="region of interest" description="Disordered" evidence="6">
    <location>
        <begin position="286"/>
        <end position="307"/>
    </location>
</feature>
<dbReference type="RefSeq" id="WP_187805514.1">
    <property type="nucleotide sequence ID" value="NZ_LZEU01000001.1"/>
</dbReference>
<feature type="compositionally biased region" description="Polar residues" evidence="6">
    <location>
        <begin position="286"/>
        <end position="297"/>
    </location>
</feature>
<dbReference type="InterPro" id="IPR040026">
    <property type="entry name" value="FliD"/>
</dbReference>
<dbReference type="PANTHER" id="PTHR30288:SF0">
    <property type="entry name" value="FLAGELLAR HOOK-ASSOCIATED PROTEIN 2"/>
    <property type="match status" value="1"/>
</dbReference>
<keyword evidence="4 5" id="KW-0975">Bacterial flagellum</keyword>
<reference evidence="9 10" key="1">
    <citation type="submission" date="2016-06" db="EMBL/GenBank/DDBJ databases">
        <authorList>
            <person name="Ramos C."/>
            <person name="Pintado A."/>
            <person name="Crespo-Gomez J.I."/>
        </authorList>
    </citation>
    <scope>NUCLEOTIDE SEQUENCE [LARGE SCALE GENOMIC DNA]</scope>
    <source>
        <strain evidence="9 10">AVO110</strain>
    </source>
</reference>
<evidence type="ECO:0000256" key="2">
    <source>
        <dbReference type="ARBA" id="ARBA00011255"/>
    </source>
</evidence>
<sequence>MAGILGVGSGIDSIDSIVSALVSAEKAPKTQQLDRLEKTTTSRFSALGTLKGALSALQTSVQGLNKSSLFEGRTVSSSSSSVLTAKASSTVAAGKYSVQVQQLATTSKVALQSVASSSTSKFNSGTLTISAGSASFDVDVTASNNTLTGLRDSINTAGKSAGISATIVSDASGSRLVLSSSKAGDGNDIKVTATEDGVTTGTVALTTQAFTPSYNLQLPSFAAGSTATFKAGDLSITSGSTNLSVVVGDGYTMENVRDAINLAGAGQGVSAVIETDSSGAASLKISSTSGSDLSVSATSTGGSTGSNDLTALNPASGATVQVSGPNSTTGAGGLINKAQSAILYVDGLEVISDSNSVTTAIDGVTLNLASAQTASDIAAGKTVDITIGMDKASVKSNIQKFVDAYNTLMSTASQLTAVVSVGEDEAPVAGALVGDPTVRGLVSGLRSELVKMTGTDGIGALASLGVTTQKDGTLKIDDTKLTTALDNNYDQVAEYFAGDDGLMTRLDSNLNNYLKSGGIFDQRTTSLQSTLSDIDDQREALDLRIEKVQERLVAQYTAMDQLVAQLQKTSESLTSQLASLPGFVKQSS</sequence>
<evidence type="ECO:0000313" key="10">
    <source>
        <dbReference type="Proteomes" id="UP000744555"/>
    </source>
</evidence>
<dbReference type="Pfam" id="PF07196">
    <property type="entry name" value="Flagellin_IN"/>
    <property type="match status" value="1"/>
</dbReference>